<evidence type="ECO:0000256" key="8">
    <source>
        <dbReference type="ARBA" id="ARBA00022729"/>
    </source>
</evidence>
<feature type="compositionally biased region" description="Basic and acidic residues" evidence="14">
    <location>
        <begin position="273"/>
        <end position="296"/>
    </location>
</feature>
<comment type="caution">
    <text evidence="18">The sequence shown here is derived from an EMBL/GenBank/DDBJ whole genome shotgun (WGS) entry which is preliminary data.</text>
</comment>
<dbReference type="CDD" id="cd04212">
    <property type="entry name" value="CuRO_UO_II"/>
    <property type="match status" value="1"/>
</dbReference>
<evidence type="ECO:0000256" key="6">
    <source>
        <dbReference type="ARBA" id="ARBA00022660"/>
    </source>
</evidence>
<dbReference type="InterPro" id="IPR045187">
    <property type="entry name" value="CcO_II"/>
</dbReference>
<evidence type="ECO:0000256" key="3">
    <source>
        <dbReference type="ARBA" id="ARBA00007866"/>
    </source>
</evidence>
<dbReference type="GO" id="GO:0042773">
    <property type="term" value="P:ATP synthesis coupled electron transport"/>
    <property type="evidence" value="ECO:0007669"/>
    <property type="project" value="TreeGrafter"/>
</dbReference>
<comment type="similarity">
    <text evidence="3">Belongs to the cytochrome c oxidase subunit 2 family.</text>
</comment>
<feature type="region of interest" description="Disordered" evidence="14">
    <location>
        <begin position="263"/>
        <end position="334"/>
    </location>
</feature>
<dbReference type="InterPro" id="IPR036257">
    <property type="entry name" value="Cyt_c_oxidase_su2_TM_sf"/>
</dbReference>
<dbReference type="PROSITE" id="PS50999">
    <property type="entry name" value="COX2_TM"/>
    <property type="match status" value="1"/>
</dbReference>
<keyword evidence="4" id="KW-0813">Transport</keyword>
<dbReference type="Gene3D" id="2.60.40.420">
    <property type="entry name" value="Cupredoxins - blue copper proteins"/>
    <property type="match status" value="1"/>
</dbReference>
<evidence type="ECO:0000313" key="18">
    <source>
        <dbReference type="EMBL" id="KZS48395.1"/>
    </source>
</evidence>
<keyword evidence="10 15" id="KW-1133">Transmembrane helix</keyword>
<evidence type="ECO:0000256" key="10">
    <source>
        <dbReference type="ARBA" id="ARBA00022989"/>
    </source>
</evidence>
<evidence type="ECO:0000256" key="1">
    <source>
        <dbReference type="ARBA" id="ARBA00000725"/>
    </source>
</evidence>
<keyword evidence="6" id="KW-0679">Respiratory chain</keyword>
<feature type="transmembrane region" description="Helical" evidence="15">
    <location>
        <begin position="42"/>
        <end position="64"/>
    </location>
</feature>
<evidence type="ECO:0000313" key="19">
    <source>
        <dbReference type="Proteomes" id="UP000076796"/>
    </source>
</evidence>
<keyword evidence="19" id="KW-1185">Reference proteome</keyword>
<comment type="subcellular location">
    <subcellularLocation>
        <location evidence="2">Cell membrane</location>
        <topology evidence="2">Multi-pass membrane protein</topology>
    </subcellularLocation>
</comment>
<evidence type="ECO:0000256" key="12">
    <source>
        <dbReference type="ARBA" id="ARBA00023136"/>
    </source>
</evidence>
<feature type="domain" description="Cytochrome oxidase subunit II copper A binding" evidence="16">
    <location>
        <begin position="122"/>
        <end position="234"/>
    </location>
</feature>
<evidence type="ECO:0000259" key="16">
    <source>
        <dbReference type="PROSITE" id="PS50857"/>
    </source>
</evidence>
<gene>
    <name evidence="18" type="ORF">AWU65_21890</name>
</gene>
<feature type="domain" description="Cytochrome oxidase subunit II transmembrane region profile" evidence="17">
    <location>
        <begin position="18"/>
        <end position="116"/>
    </location>
</feature>
<evidence type="ECO:0000256" key="9">
    <source>
        <dbReference type="ARBA" id="ARBA00022982"/>
    </source>
</evidence>
<name>A0A163LRS1_9BACL</name>
<keyword evidence="9" id="KW-0249">Electron transport</keyword>
<evidence type="ECO:0000259" key="17">
    <source>
        <dbReference type="PROSITE" id="PS50999"/>
    </source>
</evidence>
<dbReference type="PROSITE" id="PS50857">
    <property type="entry name" value="COX2_CUA"/>
    <property type="match status" value="1"/>
</dbReference>
<keyword evidence="12 15" id="KW-0472">Membrane</keyword>
<evidence type="ECO:0000256" key="13">
    <source>
        <dbReference type="ARBA" id="ARBA00033219"/>
    </source>
</evidence>
<dbReference type="InterPro" id="IPR002429">
    <property type="entry name" value="CcO_II-like_C"/>
</dbReference>
<evidence type="ECO:0000256" key="11">
    <source>
        <dbReference type="ARBA" id="ARBA00023002"/>
    </source>
</evidence>
<organism evidence="18 19">
    <name type="scientific">Paenibacillus glucanolyticus</name>
    <dbReference type="NCBI Taxonomy" id="59843"/>
    <lineage>
        <taxon>Bacteria</taxon>
        <taxon>Bacillati</taxon>
        <taxon>Bacillota</taxon>
        <taxon>Bacilli</taxon>
        <taxon>Bacillales</taxon>
        <taxon>Paenibacillaceae</taxon>
        <taxon>Paenibacillus</taxon>
    </lineage>
</organism>
<dbReference type="STRING" id="59843.A3958_21010"/>
<evidence type="ECO:0000256" key="4">
    <source>
        <dbReference type="ARBA" id="ARBA00022448"/>
    </source>
</evidence>
<dbReference type="Proteomes" id="UP000076796">
    <property type="component" value="Unassembled WGS sequence"/>
</dbReference>
<dbReference type="PROSITE" id="PS51257">
    <property type="entry name" value="PROKAR_LIPOPROTEIN"/>
    <property type="match status" value="1"/>
</dbReference>
<dbReference type="GO" id="GO:0009486">
    <property type="term" value="F:cytochrome bo3 ubiquinol oxidase activity"/>
    <property type="evidence" value="ECO:0007669"/>
    <property type="project" value="InterPro"/>
</dbReference>
<sequence length="334" mass="37650">MNKRGPLFALLLSFTLLLSGCSSLTVLDPKGPAARTLSDTIIFSILMMVGILAVVYALYIFMLTKYRAKKSNEGYEPPHEEGNKWLEILWTAIPILIVAVLSVVTVKTTVAVENVPEGYENQEPLVIYASSSNWKWHFSYPEEGIETVNYVNIPTHRPIEFRLYSFGTISSFWIPQLHGQKYAMSDMITKLNMVADEPGSMMGRNANFNGEGFAHMEFEALAMSSTEYDKWVQDVKETAPELKEDEFKKLLETAHVGRMSFSNTHLEFSPPPSEDHHHGGDVNGNEEHQDHKDVHPDPATTEETEFDSETNVDPNEPLPNFPAEESPNHQHDGH</sequence>
<evidence type="ECO:0000256" key="14">
    <source>
        <dbReference type="SAM" id="MobiDB-lite"/>
    </source>
</evidence>
<dbReference type="GeneID" id="97556074"/>
<dbReference type="InterPro" id="IPR006332">
    <property type="entry name" value="QoxA"/>
</dbReference>
<dbReference type="GO" id="GO:0005507">
    <property type="term" value="F:copper ion binding"/>
    <property type="evidence" value="ECO:0007669"/>
    <property type="project" value="InterPro"/>
</dbReference>
<dbReference type="InterPro" id="IPR008972">
    <property type="entry name" value="Cupredoxin"/>
</dbReference>
<dbReference type="PANTHER" id="PTHR22888">
    <property type="entry name" value="CYTOCHROME C OXIDASE, SUBUNIT II"/>
    <property type="match status" value="1"/>
</dbReference>
<evidence type="ECO:0000256" key="7">
    <source>
        <dbReference type="ARBA" id="ARBA00022692"/>
    </source>
</evidence>
<accession>A0A163LRS1</accession>
<protein>
    <recommendedName>
        <fullName evidence="13">Quinol oxidase polypeptide II</fullName>
    </recommendedName>
</protein>
<keyword evidence="5" id="KW-1003">Cell membrane</keyword>
<dbReference type="SUPFAM" id="SSF49503">
    <property type="entry name" value="Cupredoxins"/>
    <property type="match status" value="1"/>
</dbReference>
<feature type="compositionally biased region" description="Acidic residues" evidence="14">
    <location>
        <begin position="300"/>
        <end position="310"/>
    </location>
</feature>
<dbReference type="AlphaFoldDB" id="A0A163LRS1"/>
<keyword evidence="7 15" id="KW-0812">Transmembrane</keyword>
<proteinExistence type="inferred from homology"/>
<keyword evidence="8" id="KW-0732">Signal</keyword>
<dbReference type="Pfam" id="PF02790">
    <property type="entry name" value="COX2_TM"/>
    <property type="match status" value="1"/>
</dbReference>
<dbReference type="PANTHER" id="PTHR22888:SF18">
    <property type="entry name" value="CYTOCHROME BO(3) UBIQUINOL OXIDASE SUBUNIT 2"/>
    <property type="match status" value="1"/>
</dbReference>
<dbReference type="OrthoDB" id="9783445at2"/>
<dbReference type="SUPFAM" id="SSF81464">
    <property type="entry name" value="Cytochrome c oxidase subunit II-like, transmembrane region"/>
    <property type="match status" value="1"/>
</dbReference>
<evidence type="ECO:0000256" key="5">
    <source>
        <dbReference type="ARBA" id="ARBA00022475"/>
    </source>
</evidence>
<evidence type="ECO:0000256" key="15">
    <source>
        <dbReference type="SAM" id="Phobius"/>
    </source>
</evidence>
<dbReference type="NCBIfam" id="TIGR01432">
    <property type="entry name" value="QOXA"/>
    <property type="match status" value="1"/>
</dbReference>
<comment type="catalytic activity">
    <reaction evidence="1">
        <text>2 a quinol + O2 = 2 a quinone + 2 H2O</text>
        <dbReference type="Rhea" id="RHEA:55376"/>
        <dbReference type="ChEBI" id="CHEBI:15377"/>
        <dbReference type="ChEBI" id="CHEBI:15379"/>
        <dbReference type="ChEBI" id="CHEBI:24646"/>
        <dbReference type="ChEBI" id="CHEBI:132124"/>
    </reaction>
</comment>
<dbReference type="GO" id="GO:0016682">
    <property type="term" value="F:oxidoreductase activity, acting on diphenols and related substances as donors, oxygen as acceptor"/>
    <property type="evidence" value="ECO:0007669"/>
    <property type="project" value="InterPro"/>
</dbReference>
<dbReference type="InterPro" id="IPR034227">
    <property type="entry name" value="CuRO_UO_II"/>
</dbReference>
<keyword evidence="11" id="KW-0560">Oxidoreductase</keyword>
<reference evidence="18" key="1">
    <citation type="journal article" date="2016" name="Genome Announc.">
        <title>Draft genomes of two strains of Paenibacillus glucanolyticus with capability to degrade lignocellulose.</title>
        <authorList>
            <person name="Mathews S.L."/>
            <person name="Pawlak J."/>
            <person name="Grunden A.M."/>
        </authorList>
    </citation>
    <scope>NUCLEOTIDE SEQUENCE [LARGE SCALE GENOMIC DNA]</scope>
    <source>
        <strain evidence="18">SLM1</strain>
    </source>
</reference>
<dbReference type="RefSeq" id="WP_006209805.1">
    <property type="nucleotide sequence ID" value="NZ_CP147845.1"/>
</dbReference>
<feature type="transmembrane region" description="Helical" evidence="15">
    <location>
        <begin position="85"/>
        <end position="106"/>
    </location>
</feature>
<dbReference type="EMBL" id="LWMH01000001">
    <property type="protein sequence ID" value="KZS48395.1"/>
    <property type="molecule type" value="Genomic_DNA"/>
</dbReference>
<evidence type="ECO:0000256" key="2">
    <source>
        <dbReference type="ARBA" id="ARBA00004651"/>
    </source>
</evidence>
<dbReference type="GO" id="GO:0005886">
    <property type="term" value="C:plasma membrane"/>
    <property type="evidence" value="ECO:0007669"/>
    <property type="project" value="UniProtKB-SubCell"/>
</dbReference>
<dbReference type="GO" id="GO:0004129">
    <property type="term" value="F:cytochrome-c oxidase activity"/>
    <property type="evidence" value="ECO:0007669"/>
    <property type="project" value="InterPro"/>
</dbReference>
<dbReference type="Gene3D" id="1.10.287.90">
    <property type="match status" value="1"/>
</dbReference>
<dbReference type="InterPro" id="IPR011759">
    <property type="entry name" value="Cyt_c_oxidase_su2_TM_dom"/>
</dbReference>